<accession>A0A2Y9BAD1</accession>
<dbReference type="Proteomes" id="UP000245845">
    <property type="component" value="Unassembled WGS sequence"/>
</dbReference>
<evidence type="ECO:0000256" key="1">
    <source>
        <dbReference type="SAM" id="Phobius"/>
    </source>
</evidence>
<feature type="transmembrane region" description="Helical" evidence="1">
    <location>
        <begin position="15"/>
        <end position="32"/>
    </location>
</feature>
<dbReference type="Pfam" id="PF14501">
    <property type="entry name" value="HATPase_c_5"/>
    <property type="match status" value="1"/>
</dbReference>
<keyword evidence="1" id="KW-0472">Membrane</keyword>
<reference evidence="3 4" key="1">
    <citation type="submission" date="2018-05" db="EMBL/GenBank/DDBJ databases">
        <title>The Hungate 1000. A catalogue of reference genomes from the rumen microbiome.</title>
        <authorList>
            <person name="Kelly W."/>
        </authorList>
    </citation>
    <scope>NUCLEOTIDE SEQUENCE [LARGE SCALE GENOMIC DNA]</scope>
    <source>
        <strain evidence="3 4">NLAE-zl-C242</strain>
    </source>
</reference>
<keyword evidence="1" id="KW-1133">Transmembrane helix</keyword>
<protein>
    <submittedName>
        <fullName evidence="3">GHKL domain-containing protein</fullName>
    </submittedName>
</protein>
<comment type="caution">
    <text evidence="3">The sequence shown here is derived from an EMBL/GenBank/DDBJ whole genome shotgun (WGS) entry which is preliminary data.</text>
</comment>
<dbReference type="PANTHER" id="PTHR40448:SF1">
    <property type="entry name" value="TWO-COMPONENT SENSOR HISTIDINE KINASE"/>
    <property type="match status" value="1"/>
</dbReference>
<gene>
    <name evidence="3" type="ORF">A8806_102214</name>
</gene>
<dbReference type="EMBL" id="QGDL01000002">
    <property type="protein sequence ID" value="PWJ31358.1"/>
    <property type="molecule type" value="Genomic_DNA"/>
</dbReference>
<dbReference type="OrthoDB" id="1852641at2"/>
<feature type="transmembrane region" description="Helical" evidence="1">
    <location>
        <begin position="104"/>
        <end position="129"/>
    </location>
</feature>
<name>A0A2Y9BAD1_9FIRM</name>
<feature type="transmembrane region" description="Helical" evidence="1">
    <location>
        <begin position="135"/>
        <end position="153"/>
    </location>
</feature>
<organism evidence="3 4">
    <name type="scientific">Faecalicatena orotica</name>
    <dbReference type="NCBI Taxonomy" id="1544"/>
    <lineage>
        <taxon>Bacteria</taxon>
        <taxon>Bacillati</taxon>
        <taxon>Bacillota</taxon>
        <taxon>Clostridia</taxon>
        <taxon>Lachnospirales</taxon>
        <taxon>Lachnospiraceae</taxon>
        <taxon>Faecalicatena</taxon>
    </lineage>
</organism>
<sequence>MKVLTEYINIWADHAFWFQMFCVAVLTVMSLESISKKHRALLKAALEVLLLILIFFTTNFLIYLLSIKHIYFTGVGSWMSYLFGVVLFAAFFCKYPVPAKIVTASAVCSMSVIVIELGTSIGNVIEGYVNGFDSLWTKIIADFLILFAAWTIKKRPVSEYEVSTYAARLNVTCCTISTAFVIIYDFLAIYFLTPQKTDVTSVRILISLILIALYVINAINYLMTYSLCREQKHVLELMSEAQFTQSAAQLLTISDHNLNELRKISHNINNQYSYMRVLLQNQDYDGLKGYFDEVLGTFSKPFISYIDCGNRILNAIFNLEKAKADEAGVKMDFMILVPSELSVSELDLCNLITNIVDNAIENCLAERIESPVVSITMSVQGDYLFARFTNQTKKKKSFLEKPIVSTKKDHVYHGKGIGIAKHIVHKYNGHYSNKIEDGVFIAEFLLDLCIGKNKEGNS</sequence>
<feature type="transmembrane region" description="Helical" evidence="1">
    <location>
        <begin position="165"/>
        <end position="192"/>
    </location>
</feature>
<dbReference type="SUPFAM" id="SSF55874">
    <property type="entry name" value="ATPase domain of HSP90 chaperone/DNA topoisomerase II/histidine kinase"/>
    <property type="match status" value="1"/>
</dbReference>
<evidence type="ECO:0000313" key="4">
    <source>
        <dbReference type="Proteomes" id="UP000245845"/>
    </source>
</evidence>
<dbReference type="AlphaFoldDB" id="A0A2Y9BAD1"/>
<dbReference type="Gene3D" id="3.30.565.10">
    <property type="entry name" value="Histidine kinase-like ATPase, C-terminal domain"/>
    <property type="match status" value="1"/>
</dbReference>
<proteinExistence type="predicted"/>
<feature type="transmembrane region" description="Helical" evidence="1">
    <location>
        <begin position="44"/>
        <end position="64"/>
    </location>
</feature>
<dbReference type="InterPro" id="IPR032834">
    <property type="entry name" value="NatK-like_C"/>
</dbReference>
<keyword evidence="4" id="KW-1185">Reference proteome</keyword>
<evidence type="ECO:0000259" key="2">
    <source>
        <dbReference type="Pfam" id="PF14501"/>
    </source>
</evidence>
<dbReference type="GO" id="GO:0042802">
    <property type="term" value="F:identical protein binding"/>
    <property type="evidence" value="ECO:0007669"/>
    <property type="project" value="TreeGrafter"/>
</dbReference>
<evidence type="ECO:0000313" key="3">
    <source>
        <dbReference type="EMBL" id="PWJ31358.1"/>
    </source>
</evidence>
<feature type="transmembrane region" description="Helical" evidence="1">
    <location>
        <begin position="70"/>
        <end position="92"/>
    </location>
</feature>
<dbReference type="InterPro" id="IPR036890">
    <property type="entry name" value="HATPase_C_sf"/>
</dbReference>
<feature type="domain" description="Sensor histidine kinase NatK-like C-terminal" evidence="2">
    <location>
        <begin position="346"/>
        <end position="445"/>
    </location>
</feature>
<feature type="transmembrane region" description="Helical" evidence="1">
    <location>
        <begin position="204"/>
        <end position="223"/>
    </location>
</feature>
<dbReference type="PANTHER" id="PTHR40448">
    <property type="entry name" value="TWO-COMPONENT SENSOR HISTIDINE KINASE"/>
    <property type="match status" value="1"/>
</dbReference>
<keyword evidence="1" id="KW-0812">Transmembrane</keyword>